<keyword evidence="3" id="KW-1185">Reference proteome</keyword>
<dbReference type="AlphaFoldDB" id="A0A8U0A5H8"/>
<dbReference type="PANTHER" id="PTHR47561:SF1">
    <property type="entry name" value="POLYSACCHARIDE DEACETYLASE FAMILY PROTEIN (AFU_ORTHOLOGUE AFUA_6G05030)"/>
    <property type="match status" value="1"/>
</dbReference>
<dbReference type="SUPFAM" id="SSF88713">
    <property type="entry name" value="Glycoside hydrolase/deacetylase"/>
    <property type="match status" value="1"/>
</dbReference>
<proteinExistence type="predicted"/>
<name>A0A8U0A5H8_9EURY</name>
<evidence type="ECO:0000313" key="2">
    <source>
        <dbReference type="EMBL" id="UPM44441.1"/>
    </source>
</evidence>
<dbReference type="GeneID" id="71929065"/>
<dbReference type="PANTHER" id="PTHR47561">
    <property type="entry name" value="POLYSACCHARIDE DEACETYLASE FAMILY PROTEIN (AFU_ORTHOLOGUE AFUA_6G05030)"/>
    <property type="match status" value="1"/>
</dbReference>
<reference evidence="2" key="1">
    <citation type="submission" date="2022-04" db="EMBL/GenBank/DDBJ databases">
        <title>Halocatena sp. nov., isolated from a salt lake.</title>
        <authorList>
            <person name="Cui H.-L."/>
        </authorList>
    </citation>
    <scope>NUCLEOTIDE SEQUENCE</scope>
    <source>
        <strain evidence="2">AD-1</strain>
        <plasmid evidence="2">unnamed1</plasmid>
    </source>
</reference>
<dbReference type="InterPro" id="IPR002509">
    <property type="entry name" value="NODB_dom"/>
</dbReference>
<gene>
    <name evidence="2" type="ORF">MW046_13420</name>
</gene>
<dbReference type="InterPro" id="IPR022560">
    <property type="entry name" value="DUF3473"/>
</dbReference>
<dbReference type="GO" id="GO:0005975">
    <property type="term" value="P:carbohydrate metabolic process"/>
    <property type="evidence" value="ECO:0007669"/>
    <property type="project" value="InterPro"/>
</dbReference>
<dbReference type="Pfam" id="PF01522">
    <property type="entry name" value="Polysacc_deac_1"/>
    <property type="match status" value="1"/>
</dbReference>
<dbReference type="InterPro" id="IPR011330">
    <property type="entry name" value="Glyco_hydro/deAcase_b/a-brl"/>
</dbReference>
<geneLocation type="plasmid" evidence="2 3">
    <name>unnamed1</name>
</geneLocation>
<dbReference type="GO" id="GO:0016810">
    <property type="term" value="F:hydrolase activity, acting on carbon-nitrogen (but not peptide) bonds"/>
    <property type="evidence" value="ECO:0007669"/>
    <property type="project" value="InterPro"/>
</dbReference>
<dbReference type="RefSeq" id="WP_247995095.1">
    <property type="nucleotide sequence ID" value="NZ_CP096020.1"/>
</dbReference>
<protein>
    <submittedName>
        <fullName evidence="2">Polysaccharide deacetylase family protein</fullName>
    </submittedName>
</protein>
<dbReference type="InterPro" id="IPR045235">
    <property type="entry name" value="PuuE_HpPgdA-like"/>
</dbReference>
<dbReference type="Proteomes" id="UP000831768">
    <property type="component" value="Plasmid unnamed1"/>
</dbReference>
<evidence type="ECO:0000259" key="1">
    <source>
        <dbReference type="PROSITE" id="PS51677"/>
    </source>
</evidence>
<accession>A0A8U0A5H8</accession>
<dbReference type="KEGG" id="haad:MW046_13420"/>
<evidence type="ECO:0000313" key="3">
    <source>
        <dbReference type="Proteomes" id="UP000831768"/>
    </source>
</evidence>
<dbReference type="Gene3D" id="3.20.20.370">
    <property type="entry name" value="Glycoside hydrolase/deacetylase"/>
    <property type="match status" value="1"/>
</dbReference>
<dbReference type="Pfam" id="PF11959">
    <property type="entry name" value="DUF3473"/>
    <property type="match status" value="1"/>
</dbReference>
<dbReference type="PROSITE" id="PS51677">
    <property type="entry name" value="NODB"/>
    <property type="match status" value="1"/>
</dbReference>
<dbReference type="EMBL" id="CP096020">
    <property type="protein sequence ID" value="UPM44441.1"/>
    <property type="molecule type" value="Genomic_DNA"/>
</dbReference>
<dbReference type="CDD" id="cd10941">
    <property type="entry name" value="CE4_PuuE_HpPgdA_like_2"/>
    <property type="match status" value="1"/>
</dbReference>
<keyword evidence="2" id="KW-0614">Plasmid</keyword>
<organism evidence="2 3">
    <name type="scientific">Halocatena salina</name>
    <dbReference type="NCBI Taxonomy" id="2934340"/>
    <lineage>
        <taxon>Archaea</taxon>
        <taxon>Methanobacteriati</taxon>
        <taxon>Methanobacteriota</taxon>
        <taxon>Stenosarchaea group</taxon>
        <taxon>Halobacteria</taxon>
        <taxon>Halobacteriales</taxon>
        <taxon>Natronomonadaceae</taxon>
        <taxon>Halocatena</taxon>
    </lineage>
</organism>
<sequence length="285" mass="31571">MRVSNVLSFDLEHWYSATLLRDSVTGPVAHIEKSVDIVLDLLAEHGVTATFFVVGEVARRYPELIDRIAGAGHEIGSHGDTHRPLFDLSPKQFAVELDRSTQAIRDAIGARPVGFRAPNFSVTPKTRWAIEVLEDAGYRYDSSVFPVRTPMYGVSGAPIRPYTLDPNAPFEERNGNGTLTELPLAVFHPRLKLPVAGGFYARLLPTWLLKRGIRTLNARGLPATIYFHPWEFNPAVKTSTVPAHERCISFYGIDRLQTKLDALLDAFAFTTAETVVRTSTDGGEP</sequence>
<feature type="domain" description="NodB homology" evidence="1">
    <location>
        <begin position="16"/>
        <end position="167"/>
    </location>
</feature>